<keyword evidence="1" id="KW-1133">Transmembrane helix</keyword>
<evidence type="ECO:0000313" key="3">
    <source>
        <dbReference type="EMBL" id="ORZ08223.1"/>
    </source>
</evidence>
<reference evidence="3 4" key="1">
    <citation type="submission" date="2016-07" db="EMBL/GenBank/DDBJ databases">
        <title>Pervasive Adenine N6-methylation of Active Genes in Fungi.</title>
        <authorList>
            <consortium name="DOE Joint Genome Institute"/>
            <person name="Mondo S.J."/>
            <person name="Dannebaum R.O."/>
            <person name="Kuo R.C."/>
            <person name="Labutti K."/>
            <person name="Haridas S."/>
            <person name="Kuo A."/>
            <person name="Salamov A."/>
            <person name="Ahrendt S.R."/>
            <person name="Lipzen A."/>
            <person name="Sullivan W."/>
            <person name="Andreopoulos W.B."/>
            <person name="Clum A."/>
            <person name="Lindquist E."/>
            <person name="Daum C."/>
            <person name="Ramamoorthy G.K."/>
            <person name="Gryganskyi A."/>
            <person name="Culley D."/>
            <person name="Magnuson J.K."/>
            <person name="James T.Y."/>
            <person name="O'Malley M.A."/>
            <person name="Stajich J.E."/>
            <person name="Spatafora J.W."/>
            <person name="Visel A."/>
            <person name="Grigoriev I.V."/>
        </authorList>
    </citation>
    <scope>NUCLEOTIDE SEQUENCE [LARGE SCALE GENOMIC DNA]</scope>
    <source>
        <strain evidence="3 4">NRRL 1336</strain>
    </source>
</reference>
<evidence type="ECO:0000313" key="4">
    <source>
        <dbReference type="Proteomes" id="UP000193560"/>
    </source>
</evidence>
<name>A0A1X2I392_9FUNG</name>
<organism evidence="3 4">
    <name type="scientific">Absidia repens</name>
    <dbReference type="NCBI Taxonomy" id="90262"/>
    <lineage>
        <taxon>Eukaryota</taxon>
        <taxon>Fungi</taxon>
        <taxon>Fungi incertae sedis</taxon>
        <taxon>Mucoromycota</taxon>
        <taxon>Mucoromycotina</taxon>
        <taxon>Mucoromycetes</taxon>
        <taxon>Mucorales</taxon>
        <taxon>Cunninghamellaceae</taxon>
        <taxon>Absidia</taxon>
    </lineage>
</organism>
<feature type="signal peptide" evidence="2">
    <location>
        <begin position="1"/>
        <end position="23"/>
    </location>
</feature>
<dbReference type="EMBL" id="MCGE01000032">
    <property type="protein sequence ID" value="ORZ08223.1"/>
    <property type="molecule type" value="Genomic_DNA"/>
</dbReference>
<evidence type="ECO:0000256" key="1">
    <source>
        <dbReference type="SAM" id="Phobius"/>
    </source>
</evidence>
<protein>
    <submittedName>
        <fullName evidence="3">Uncharacterized protein</fullName>
    </submittedName>
</protein>
<evidence type="ECO:0000256" key="2">
    <source>
        <dbReference type="SAM" id="SignalP"/>
    </source>
</evidence>
<comment type="caution">
    <text evidence="3">The sequence shown here is derived from an EMBL/GenBank/DDBJ whole genome shotgun (WGS) entry which is preliminary data.</text>
</comment>
<sequence length="157" mass="17930">MGMTTITVLLLVSVSILTDSINARSRYYFISLGFYVVDHLDFVRAFDNTFNFFHYRVMLVFDSNEEINIIFFICNAGIMIVVWFRGIFDLDSFDSIDSCMLLNRNGDVCTVDVVRSTSSRGGRSTLTKNRCRESPLNQGVVEWLLLGRYEMSGTVTL</sequence>
<accession>A0A1X2I392</accession>
<feature type="transmembrane region" description="Helical" evidence="1">
    <location>
        <begin position="67"/>
        <end position="88"/>
    </location>
</feature>
<dbReference type="AlphaFoldDB" id="A0A1X2I392"/>
<gene>
    <name evidence="3" type="ORF">BCR42DRAFT_425485</name>
</gene>
<keyword evidence="2" id="KW-0732">Signal</keyword>
<feature type="transmembrane region" description="Helical" evidence="1">
    <location>
        <begin position="27"/>
        <end position="46"/>
    </location>
</feature>
<proteinExistence type="predicted"/>
<keyword evidence="4" id="KW-1185">Reference proteome</keyword>
<feature type="chain" id="PRO_5010873397" evidence="2">
    <location>
        <begin position="24"/>
        <end position="157"/>
    </location>
</feature>
<keyword evidence="1" id="KW-0472">Membrane</keyword>
<keyword evidence="1" id="KW-0812">Transmembrane</keyword>
<dbReference type="Proteomes" id="UP000193560">
    <property type="component" value="Unassembled WGS sequence"/>
</dbReference>